<dbReference type="InterPro" id="IPR050272">
    <property type="entry name" value="Isochorismatase-like_hydrls"/>
</dbReference>
<dbReference type="CDD" id="cd00431">
    <property type="entry name" value="cysteine_hydrolases"/>
    <property type="match status" value="1"/>
</dbReference>
<dbReference type="PANTHER" id="PTHR43540">
    <property type="entry name" value="PEROXYUREIDOACRYLATE/UREIDOACRYLATE AMIDOHYDROLASE-RELATED"/>
    <property type="match status" value="1"/>
</dbReference>
<sequence>MDGMTVAAIKDPLRDNYREAFITNPRREEHLADGRVALLCIDVQYLDAAEGWGLFADPDKSGVPEEGRRYYFDRLKTTVLPGMRRLQEGFRGSGLEVIHCRICALTRDGRDRGAGHRRLDLLAAKGSKEAEFIEEVAPVGDEIIIDKTASGVFSATNLHYVLGNLGIRSLYMCGVYTNECVETTARDACDLGYFVTVVDDACATVTPRLHEASLATLRDRYARICTVSEVLRDLDQLRDSSTAGIITQHR</sequence>
<dbReference type="InterPro" id="IPR000868">
    <property type="entry name" value="Isochorismatase-like_dom"/>
</dbReference>
<dbReference type="EMBL" id="AP024702">
    <property type="protein sequence ID" value="BCX50009.1"/>
    <property type="molecule type" value="Genomic_DNA"/>
</dbReference>
<evidence type="ECO:0000256" key="1">
    <source>
        <dbReference type="ARBA" id="ARBA00022801"/>
    </source>
</evidence>
<gene>
    <name evidence="3" type="ORF">HAHE_39170</name>
</gene>
<dbReference type="SUPFAM" id="SSF52499">
    <property type="entry name" value="Isochorismatase-like hydrolases"/>
    <property type="match status" value="1"/>
</dbReference>
<organism evidence="3 4">
    <name type="scientific">Haloferula helveola</name>
    <dbReference type="NCBI Taxonomy" id="490095"/>
    <lineage>
        <taxon>Bacteria</taxon>
        <taxon>Pseudomonadati</taxon>
        <taxon>Verrucomicrobiota</taxon>
        <taxon>Verrucomicrobiia</taxon>
        <taxon>Verrucomicrobiales</taxon>
        <taxon>Verrucomicrobiaceae</taxon>
        <taxon>Haloferula</taxon>
    </lineage>
</organism>
<dbReference type="GO" id="GO:0016787">
    <property type="term" value="F:hydrolase activity"/>
    <property type="evidence" value="ECO:0007669"/>
    <property type="project" value="UniProtKB-KW"/>
</dbReference>
<evidence type="ECO:0000313" key="3">
    <source>
        <dbReference type="EMBL" id="BCX50009.1"/>
    </source>
</evidence>
<protein>
    <submittedName>
        <fullName evidence="3">Cysteine hydrolases</fullName>
    </submittedName>
</protein>
<dbReference type="Gene3D" id="3.40.50.850">
    <property type="entry name" value="Isochorismatase-like"/>
    <property type="match status" value="1"/>
</dbReference>
<name>A0ABN6HEV9_9BACT</name>
<dbReference type="PANTHER" id="PTHR43540:SF1">
    <property type="entry name" value="ISOCHORISMATASE HYDROLASE"/>
    <property type="match status" value="1"/>
</dbReference>
<proteinExistence type="predicted"/>
<evidence type="ECO:0000259" key="2">
    <source>
        <dbReference type="Pfam" id="PF00857"/>
    </source>
</evidence>
<dbReference type="Proteomes" id="UP001374893">
    <property type="component" value="Chromosome"/>
</dbReference>
<evidence type="ECO:0000313" key="4">
    <source>
        <dbReference type="Proteomes" id="UP001374893"/>
    </source>
</evidence>
<keyword evidence="4" id="KW-1185">Reference proteome</keyword>
<dbReference type="Pfam" id="PF00857">
    <property type="entry name" value="Isochorismatase"/>
    <property type="match status" value="1"/>
</dbReference>
<reference evidence="3 4" key="1">
    <citation type="submission" date="2021-06" db="EMBL/GenBank/DDBJ databases">
        <title>Complete genome of Haloferula helveola possessing various polysaccharide degrading enzymes.</title>
        <authorList>
            <person name="Takami H."/>
            <person name="Huang C."/>
            <person name="Hamasaki K."/>
        </authorList>
    </citation>
    <scope>NUCLEOTIDE SEQUENCE [LARGE SCALE GENOMIC DNA]</scope>
    <source>
        <strain evidence="3 4">CN-1</strain>
    </source>
</reference>
<feature type="domain" description="Isochorismatase-like" evidence="2">
    <location>
        <begin position="77"/>
        <end position="228"/>
    </location>
</feature>
<dbReference type="InterPro" id="IPR036380">
    <property type="entry name" value="Isochorismatase-like_sf"/>
</dbReference>
<keyword evidence="1 3" id="KW-0378">Hydrolase</keyword>
<accession>A0ABN6HEV9</accession>